<accession>A7RTX9</accession>
<evidence type="ECO:0000256" key="3">
    <source>
        <dbReference type="SAM" id="MobiDB-lite"/>
    </source>
</evidence>
<dbReference type="GO" id="GO:0000447">
    <property type="term" value="P:endonucleolytic cleavage in ITS1 to separate SSU-rRNA from 5.8S rRNA and LSU-rRNA from tricistronic rRNA transcript (SSU-rRNA, 5.8S rRNA, LSU-rRNA)"/>
    <property type="evidence" value="ECO:0000318"/>
    <property type="project" value="GO_Central"/>
</dbReference>
<dbReference type="EMBL" id="DS469538">
    <property type="protein sequence ID" value="EDO45163.1"/>
    <property type="molecule type" value="Genomic_DNA"/>
</dbReference>
<dbReference type="GO" id="GO:0005730">
    <property type="term" value="C:nucleolus"/>
    <property type="evidence" value="ECO:0000318"/>
    <property type="project" value="GO_Central"/>
</dbReference>
<dbReference type="InterPro" id="IPR018034">
    <property type="entry name" value="Kri1"/>
</dbReference>
<feature type="region of interest" description="Disordered" evidence="3">
    <location>
        <begin position="339"/>
        <end position="380"/>
    </location>
</feature>
<feature type="compositionally biased region" description="Basic and acidic residues" evidence="3">
    <location>
        <begin position="229"/>
        <end position="256"/>
    </location>
</feature>
<dbReference type="Pfam" id="PF05178">
    <property type="entry name" value="Kri1"/>
    <property type="match status" value="1"/>
</dbReference>
<proteinExistence type="inferred from homology"/>
<sequence>MFLKDYERKRLLEKGSKAFVSDEESSDEDESEQNKKLTYDEEQKALKDSFKLAVNDEEEDDNGNFLKVRQKSEDEKKQEEVDYKEWLKGEKKRIDAQAAKEMDGLQRYWNDPNLDKDELFLRDYILDRKYIDKEDDSNVHLQYLKNLAFFRIPTYEEIVNEEDEVSTCKERDVNYFHLPQIVVFDFFSLKDENEVEKQEEFERKYNFRFEEPDAAFIKTYPRTISASVRHKDERRKEARKQREERKKKEKEQKREEIKRMKNLKRKEIQDKLEKLKEITGNPNVGFTNEDVEGDFDPAKYDVAMKKVFDDEFYEEAEEEEPQFDNDDLDDVYEENWDEWQGRDAGGEGYAEDDYELGYDDPGFNMDADYDPTQDTESGKKKLKKKSKFAKALNKNKPLFDPNEKTFEEYFDEYYKLDYEDIIGDMPCRFKYRQVTPNDYGLSAEEVLKFPERELNQWVSVKKMSQYRSTEEEIRDLKKYRKLSKDEKRRRRIFTSAATESQT</sequence>
<dbReference type="GO" id="GO:0030686">
    <property type="term" value="C:90S preribosome"/>
    <property type="evidence" value="ECO:0000318"/>
    <property type="project" value="GO_Central"/>
</dbReference>
<dbReference type="OMA" id="KIMATRH"/>
<dbReference type="Proteomes" id="UP000001593">
    <property type="component" value="Unassembled WGS sequence"/>
</dbReference>
<feature type="compositionally biased region" description="Acidic residues" evidence="3">
    <location>
        <begin position="349"/>
        <end position="358"/>
    </location>
</feature>
<feature type="domain" description="Kri1-like C-terminal" evidence="4">
    <location>
        <begin position="404"/>
        <end position="491"/>
    </location>
</feature>
<dbReference type="PhylomeDB" id="A7RTX9"/>
<keyword evidence="6" id="KW-1185">Reference proteome</keyword>
<dbReference type="AlphaFoldDB" id="A7RTX9"/>
<evidence type="ECO:0000256" key="2">
    <source>
        <dbReference type="ARBA" id="ARBA00017294"/>
    </source>
</evidence>
<dbReference type="PANTHER" id="PTHR14490:SF5">
    <property type="entry name" value="PROTEIN KRI1 HOMOLOG"/>
    <property type="match status" value="1"/>
</dbReference>
<feature type="compositionally biased region" description="Acidic residues" evidence="3">
    <location>
        <begin position="21"/>
        <end position="31"/>
    </location>
</feature>
<dbReference type="HOGENOM" id="CLU_009647_0_1_1"/>
<gene>
    <name evidence="5" type="ORF">NEMVEDRAFT_v1g228736</name>
</gene>
<feature type="region of interest" description="Disordered" evidence="3">
    <location>
        <begin position="52"/>
        <end position="78"/>
    </location>
</feature>
<evidence type="ECO:0000256" key="1">
    <source>
        <dbReference type="ARBA" id="ARBA00007473"/>
    </source>
</evidence>
<evidence type="ECO:0000313" key="6">
    <source>
        <dbReference type="Proteomes" id="UP000001593"/>
    </source>
</evidence>
<dbReference type="PANTHER" id="PTHR14490">
    <property type="entry name" value="ZINC FINGER, ZZ TYPE"/>
    <property type="match status" value="1"/>
</dbReference>
<dbReference type="STRING" id="45351.A7RTX9"/>
<dbReference type="InterPro" id="IPR024626">
    <property type="entry name" value="Kri1-like_C"/>
</dbReference>
<protein>
    <recommendedName>
        <fullName evidence="2">Protein KRI1 homolog</fullName>
    </recommendedName>
</protein>
<comment type="similarity">
    <text evidence="1">Belongs to the KRI1 family.</text>
</comment>
<reference evidence="5 6" key="1">
    <citation type="journal article" date="2007" name="Science">
        <title>Sea anemone genome reveals ancestral eumetazoan gene repertoire and genomic organization.</title>
        <authorList>
            <person name="Putnam N.H."/>
            <person name="Srivastava M."/>
            <person name="Hellsten U."/>
            <person name="Dirks B."/>
            <person name="Chapman J."/>
            <person name="Salamov A."/>
            <person name="Terry A."/>
            <person name="Shapiro H."/>
            <person name="Lindquist E."/>
            <person name="Kapitonov V.V."/>
            <person name="Jurka J."/>
            <person name="Genikhovich G."/>
            <person name="Grigoriev I.V."/>
            <person name="Lucas S.M."/>
            <person name="Steele R.E."/>
            <person name="Finnerty J.R."/>
            <person name="Technau U."/>
            <person name="Martindale M.Q."/>
            <person name="Rokhsar D.S."/>
        </authorList>
    </citation>
    <scope>NUCLEOTIDE SEQUENCE [LARGE SCALE GENOMIC DNA]</scope>
    <source>
        <strain evidence="6">CH2 X CH6</strain>
    </source>
</reference>
<organism evidence="5 6">
    <name type="scientific">Nematostella vectensis</name>
    <name type="common">Starlet sea anemone</name>
    <dbReference type="NCBI Taxonomy" id="45351"/>
    <lineage>
        <taxon>Eukaryota</taxon>
        <taxon>Metazoa</taxon>
        <taxon>Cnidaria</taxon>
        <taxon>Anthozoa</taxon>
        <taxon>Hexacorallia</taxon>
        <taxon>Actiniaria</taxon>
        <taxon>Edwardsiidae</taxon>
        <taxon>Nematostella</taxon>
    </lineage>
</organism>
<dbReference type="Pfam" id="PF12936">
    <property type="entry name" value="Kri1_C"/>
    <property type="match status" value="1"/>
</dbReference>
<name>A7RTX9_NEMVE</name>
<evidence type="ECO:0000313" key="5">
    <source>
        <dbReference type="EMBL" id="EDO45163.1"/>
    </source>
</evidence>
<feature type="region of interest" description="Disordered" evidence="3">
    <location>
        <begin position="227"/>
        <end position="256"/>
    </location>
</feature>
<dbReference type="eggNOG" id="KOG2409">
    <property type="taxonomic scope" value="Eukaryota"/>
</dbReference>
<feature type="region of interest" description="Disordered" evidence="3">
    <location>
        <begin position="17"/>
        <end position="40"/>
    </location>
</feature>
<evidence type="ECO:0000259" key="4">
    <source>
        <dbReference type="Pfam" id="PF12936"/>
    </source>
</evidence>
<dbReference type="InParanoid" id="A7RTX9"/>